<evidence type="ECO:0000313" key="1">
    <source>
        <dbReference type="EMBL" id="PAV09118.1"/>
    </source>
</evidence>
<dbReference type="Proteomes" id="UP000243820">
    <property type="component" value="Unassembled WGS sequence"/>
</dbReference>
<dbReference type="RefSeq" id="WP_095642276.1">
    <property type="nucleotide sequence ID" value="NZ_LMVO01000023.1"/>
</dbReference>
<keyword evidence="2" id="KW-1185">Reference proteome</keyword>
<evidence type="ECO:0000313" key="2">
    <source>
        <dbReference type="Proteomes" id="UP000243820"/>
    </source>
</evidence>
<reference evidence="1 2" key="1">
    <citation type="journal article" date="2017" name="BMC Genomics">
        <title>Genomic analysis of methanogenic archaea reveals a shift towards energy conservation.</title>
        <authorList>
            <person name="Gilmore S.P."/>
            <person name="Henske J.K."/>
            <person name="Sexton J.A."/>
            <person name="Solomon K.V."/>
            <person name="Seppala S."/>
            <person name="Yoo J.I."/>
            <person name="Huyett L.M."/>
            <person name="Pressman A."/>
            <person name="Cogan J.Z."/>
            <person name="Kivenson V."/>
            <person name="Peng X."/>
            <person name="Tan Y."/>
            <person name="Valentine D.L."/>
            <person name="O'Malley M.A."/>
        </authorList>
    </citation>
    <scope>NUCLEOTIDE SEQUENCE [LARGE SCALE GENOMIC DNA]</scope>
    <source>
        <strain evidence="1 2">XII</strain>
    </source>
</reference>
<gene>
    <name evidence="1" type="ORF">ASJ83_01770</name>
</gene>
<protein>
    <submittedName>
        <fullName evidence="1">Uncharacterized protein</fullName>
    </submittedName>
</protein>
<dbReference type="AlphaFoldDB" id="A0AAX0Q780"/>
<sequence length="261" mass="29354">MRTCSFPVKSLGSVLPAAPDASLLSAWIVSRYGQETDLITWNIETTLKDQLPAVEYPAAGGEYYAARLLDAFTNVREGAIFREFDVDQKAVRADSDLVNGLRKHCWWSMPAPSGLDVRDEYFGDTEECAASLLEAFASLCRLMRDAGIAGHILTTNTPNEEELTEFTGKKYLWAVPDTFLEMALEYQRDIVISRENTAQLPDLLDSYDIRRVYVCDPDAESLTTVLGSFDPEYVFVCGVGPKEDRRSYWEHLAEITVKRDP</sequence>
<proteinExistence type="predicted"/>
<name>A0AAX0Q780_9EURY</name>
<accession>A0AAX0Q780</accession>
<dbReference type="EMBL" id="LMVO01000023">
    <property type="protein sequence ID" value="PAV09118.1"/>
    <property type="molecule type" value="Genomic_DNA"/>
</dbReference>
<comment type="caution">
    <text evidence="1">The sequence shown here is derived from an EMBL/GenBank/DDBJ whole genome shotgun (WGS) entry which is preliminary data.</text>
</comment>
<organism evidence="1 2">
    <name type="scientific">Methanocorpusculum parvum</name>
    <dbReference type="NCBI Taxonomy" id="2193"/>
    <lineage>
        <taxon>Archaea</taxon>
        <taxon>Methanobacteriati</taxon>
        <taxon>Methanobacteriota</taxon>
        <taxon>Stenosarchaea group</taxon>
        <taxon>Methanomicrobia</taxon>
        <taxon>Methanomicrobiales</taxon>
        <taxon>Methanocorpusculaceae</taxon>
        <taxon>Methanocorpusculum</taxon>
    </lineage>
</organism>